<evidence type="ECO:0000313" key="1">
    <source>
        <dbReference type="EMBL" id="TFK69916.1"/>
    </source>
</evidence>
<dbReference type="Proteomes" id="UP000308600">
    <property type="component" value="Unassembled WGS sequence"/>
</dbReference>
<keyword evidence="2" id="KW-1185">Reference proteome</keyword>
<accession>A0ACD3AX45</accession>
<reference evidence="1 2" key="1">
    <citation type="journal article" date="2019" name="Nat. Ecol. Evol.">
        <title>Megaphylogeny resolves global patterns of mushroom evolution.</title>
        <authorList>
            <person name="Varga T."/>
            <person name="Krizsan K."/>
            <person name="Foldi C."/>
            <person name="Dima B."/>
            <person name="Sanchez-Garcia M."/>
            <person name="Sanchez-Ramirez S."/>
            <person name="Szollosi G.J."/>
            <person name="Szarkandi J.G."/>
            <person name="Papp V."/>
            <person name="Albert L."/>
            <person name="Andreopoulos W."/>
            <person name="Angelini C."/>
            <person name="Antonin V."/>
            <person name="Barry K.W."/>
            <person name="Bougher N.L."/>
            <person name="Buchanan P."/>
            <person name="Buyck B."/>
            <person name="Bense V."/>
            <person name="Catcheside P."/>
            <person name="Chovatia M."/>
            <person name="Cooper J."/>
            <person name="Damon W."/>
            <person name="Desjardin D."/>
            <person name="Finy P."/>
            <person name="Geml J."/>
            <person name="Haridas S."/>
            <person name="Hughes K."/>
            <person name="Justo A."/>
            <person name="Karasinski D."/>
            <person name="Kautmanova I."/>
            <person name="Kiss B."/>
            <person name="Kocsube S."/>
            <person name="Kotiranta H."/>
            <person name="LaButti K.M."/>
            <person name="Lechner B.E."/>
            <person name="Liimatainen K."/>
            <person name="Lipzen A."/>
            <person name="Lukacs Z."/>
            <person name="Mihaltcheva S."/>
            <person name="Morgado L.N."/>
            <person name="Niskanen T."/>
            <person name="Noordeloos M.E."/>
            <person name="Ohm R.A."/>
            <person name="Ortiz-Santana B."/>
            <person name="Ovrebo C."/>
            <person name="Racz N."/>
            <person name="Riley R."/>
            <person name="Savchenko A."/>
            <person name="Shiryaev A."/>
            <person name="Soop K."/>
            <person name="Spirin V."/>
            <person name="Szebenyi C."/>
            <person name="Tomsovsky M."/>
            <person name="Tulloss R.E."/>
            <person name="Uehling J."/>
            <person name="Grigoriev I.V."/>
            <person name="Vagvolgyi C."/>
            <person name="Papp T."/>
            <person name="Martin F.M."/>
            <person name="Miettinen O."/>
            <person name="Hibbett D.S."/>
            <person name="Nagy L.G."/>
        </authorList>
    </citation>
    <scope>NUCLEOTIDE SEQUENCE [LARGE SCALE GENOMIC DNA]</scope>
    <source>
        <strain evidence="1 2">NL-1719</strain>
    </source>
</reference>
<organism evidence="1 2">
    <name type="scientific">Pluteus cervinus</name>
    <dbReference type="NCBI Taxonomy" id="181527"/>
    <lineage>
        <taxon>Eukaryota</taxon>
        <taxon>Fungi</taxon>
        <taxon>Dikarya</taxon>
        <taxon>Basidiomycota</taxon>
        <taxon>Agaricomycotina</taxon>
        <taxon>Agaricomycetes</taxon>
        <taxon>Agaricomycetidae</taxon>
        <taxon>Agaricales</taxon>
        <taxon>Pluteineae</taxon>
        <taxon>Pluteaceae</taxon>
        <taxon>Pluteus</taxon>
    </lineage>
</organism>
<evidence type="ECO:0000313" key="2">
    <source>
        <dbReference type="Proteomes" id="UP000308600"/>
    </source>
</evidence>
<dbReference type="EMBL" id="ML208322">
    <property type="protein sequence ID" value="TFK69916.1"/>
    <property type="molecule type" value="Genomic_DNA"/>
</dbReference>
<proteinExistence type="predicted"/>
<name>A0ACD3AX45_9AGAR</name>
<protein>
    <submittedName>
        <fullName evidence="1">Uncharacterized protein</fullName>
    </submittedName>
</protein>
<gene>
    <name evidence="1" type="ORF">BDN72DRAFT_943467</name>
</gene>
<sequence length="205" mass="22915">MIRTPAGWKGQLTIVDRVTVFAQARSSFFPSAHCPPMFGHNKLKLKDHTSPNHGQLTSRELLLGIGLSRVYVQRRRYFEELENLDSLAQEPAQKLPDEFANQSRGFVSIGRPTRDTCYSISSTLATLKNRVKKPDNLLYEGTGKGWGDVPTRSVALTSVEKSQGTFYISNLLVLGHDAAGRLGHPTVIPYAFLMPYQCRTDHLAR</sequence>